<organism evidence="4 5">
    <name type="scientific">Staphylotrichum longicolle</name>
    <dbReference type="NCBI Taxonomy" id="669026"/>
    <lineage>
        <taxon>Eukaryota</taxon>
        <taxon>Fungi</taxon>
        <taxon>Dikarya</taxon>
        <taxon>Ascomycota</taxon>
        <taxon>Pezizomycotina</taxon>
        <taxon>Sordariomycetes</taxon>
        <taxon>Sordariomycetidae</taxon>
        <taxon>Sordariales</taxon>
        <taxon>Chaetomiaceae</taxon>
        <taxon>Staphylotrichum</taxon>
    </lineage>
</organism>
<keyword evidence="2" id="KW-0040">ANK repeat</keyword>
<dbReference type="PROSITE" id="PS50297">
    <property type="entry name" value="ANK_REP_REGION"/>
    <property type="match status" value="3"/>
</dbReference>
<feature type="repeat" description="ANK" evidence="2">
    <location>
        <begin position="791"/>
        <end position="810"/>
    </location>
</feature>
<dbReference type="PROSITE" id="PS50837">
    <property type="entry name" value="NACHT"/>
    <property type="match status" value="1"/>
</dbReference>
<dbReference type="Pfam" id="PF12796">
    <property type="entry name" value="Ank_2"/>
    <property type="match status" value="2"/>
</dbReference>
<dbReference type="PANTHER" id="PTHR10039">
    <property type="entry name" value="AMELOGENIN"/>
    <property type="match status" value="1"/>
</dbReference>
<evidence type="ECO:0000313" key="4">
    <source>
        <dbReference type="EMBL" id="KAG7285767.1"/>
    </source>
</evidence>
<dbReference type="InterPro" id="IPR036770">
    <property type="entry name" value="Ankyrin_rpt-contain_sf"/>
</dbReference>
<dbReference type="EMBL" id="JAHCVI010000004">
    <property type="protein sequence ID" value="KAG7285767.1"/>
    <property type="molecule type" value="Genomic_DNA"/>
</dbReference>
<keyword evidence="5" id="KW-1185">Reference proteome</keyword>
<proteinExistence type="predicted"/>
<accession>A0AAD4HVI7</accession>
<dbReference type="SMART" id="SM00248">
    <property type="entry name" value="ANK"/>
    <property type="match status" value="7"/>
</dbReference>
<dbReference type="Gene3D" id="3.40.50.300">
    <property type="entry name" value="P-loop containing nucleotide triphosphate hydrolases"/>
    <property type="match status" value="1"/>
</dbReference>
<dbReference type="InterPro" id="IPR027417">
    <property type="entry name" value="P-loop_NTPase"/>
</dbReference>
<protein>
    <recommendedName>
        <fullName evidence="3">NACHT domain-containing protein</fullName>
    </recommendedName>
</protein>
<dbReference type="Pfam" id="PF24883">
    <property type="entry name" value="NPHP3_N"/>
    <property type="match status" value="1"/>
</dbReference>
<evidence type="ECO:0000259" key="3">
    <source>
        <dbReference type="PROSITE" id="PS50837"/>
    </source>
</evidence>
<feature type="repeat" description="ANK" evidence="2">
    <location>
        <begin position="755"/>
        <end position="779"/>
    </location>
</feature>
<dbReference type="InterPro" id="IPR056884">
    <property type="entry name" value="NPHP3-like_N"/>
</dbReference>
<evidence type="ECO:0000256" key="2">
    <source>
        <dbReference type="PROSITE-ProRule" id="PRU00023"/>
    </source>
</evidence>
<name>A0AAD4HVI7_9PEZI</name>
<dbReference type="Pfam" id="PF00023">
    <property type="entry name" value="Ank"/>
    <property type="match status" value="1"/>
</dbReference>
<gene>
    <name evidence="4" type="ORF">NEMBOFW57_008061</name>
</gene>
<feature type="domain" description="NACHT" evidence="3">
    <location>
        <begin position="239"/>
        <end position="387"/>
    </location>
</feature>
<dbReference type="InterPro" id="IPR007111">
    <property type="entry name" value="NACHT_NTPase"/>
</dbReference>
<dbReference type="SUPFAM" id="SSF48403">
    <property type="entry name" value="Ankyrin repeat"/>
    <property type="match status" value="1"/>
</dbReference>
<dbReference type="InterPro" id="IPR054471">
    <property type="entry name" value="GPIID_WHD"/>
</dbReference>
<evidence type="ECO:0000313" key="5">
    <source>
        <dbReference type="Proteomes" id="UP001197093"/>
    </source>
</evidence>
<dbReference type="AlphaFoldDB" id="A0AAD4HVI7"/>
<keyword evidence="1" id="KW-0677">Repeat</keyword>
<evidence type="ECO:0000256" key="1">
    <source>
        <dbReference type="ARBA" id="ARBA00022737"/>
    </source>
</evidence>
<comment type="caution">
    <text evidence="4">The sequence shown here is derived from an EMBL/GenBank/DDBJ whole genome shotgun (WGS) entry which is preliminary data.</text>
</comment>
<dbReference type="InterPro" id="IPR002110">
    <property type="entry name" value="Ankyrin_rpt"/>
</dbReference>
<dbReference type="Pfam" id="PF22939">
    <property type="entry name" value="WHD_GPIID"/>
    <property type="match status" value="1"/>
</dbReference>
<dbReference type="PROSITE" id="PS50088">
    <property type="entry name" value="ANK_REPEAT"/>
    <property type="match status" value="4"/>
</dbReference>
<feature type="repeat" description="ANK" evidence="2">
    <location>
        <begin position="721"/>
        <end position="754"/>
    </location>
</feature>
<sequence length="917" mass="102886">MAEPLGLIGVVGVAVQLIQLSTEFGLDWKEAPAEASSLIHELQNLKTVLCETHINLLSNPDFVDAFCGRHSALLSEFDPLYETDTMAMVSTCKSELESLLEDLRKRMGGSRLGWGRLKGAFQASKTREAVENLYRKCLALNQLLQIDMAAMTASIHREVKEGRKEQQQQHQSQYRSLNHIRGRVDDEAARLEQETVLDWLTPIDYFPQQNDFFRRRQPGTGQWLLDSEEFQNWVTTKNQTLFCPGIPGAGKTILTSIVIDHLHTRFYDQPDVGIAYVYCNFRRHDEQNAGDLLASLLKQLAQQRSSLPDALSDLYSKHGLMKSRPSIEELSECLGSVSSEYSKVFIIVDALDECDASYRCRTSLLDELFNLQSATSVDANLFTTSRPISDIVQRFEGAPSLEIRASREDIERYLRGHIGELSSFVTRRQDLQEEIISAISDATDGMFLLAQLFFEFLKDKTSPTKVRKALTQLRDQSAGPGEDQKLKVLSLAYDQAMERINGQLDDHRHLATLVLSWITCAMRPLMTFELQQALAVEPGDTDFDEDNMPEVEDIVSVCAGLVTVEDESGIIRLVHYTTQDYFERKRQRWFPNAESDVSKICATYLSFWPFGTGPCCTYDDFRERVRLYPFYKYMADNWAHHTRKASCVSDEVLEFLLSREHTTAAGQFMQAVYYPCNDWGEFDNEPRMMQGIHLAAYFGLDKAIQLLLDEHQVNPNGCTSCHRTPLMFAAEEGRLAAVQVLLAADGVDVDVGDTFGETALYLAASNGHDAVMRALVDSGKVDVNAMSWHGTPLHIAAERGHESAVRLLLKTDEIDVNAKNEYGVTPLAVAAEKGHQAVVECLLAADGVEPATKNNRGWTPLHYAAQQRHTAIVQMLLAAGPFEPDYGDYSPYSWAVRWGDEAMIQALVDAGHGVPDS</sequence>
<dbReference type="SUPFAM" id="SSF52540">
    <property type="entry name" value="P-loop containing nucleoside triphosphate hydrolases"/>
    <property type="match status" value="1"/>
</dbReference>
<reference evidence="4" key="1">
    <citation type="submission" date="2023-02" db="EMBL/GenBank/DDBJ databases">
        <authorList>
            <person name="Palmer J.M."/>
        </authorList>
    </citation>
    <scope>NUCLEOTIDE SEQUENCE</scope>
    <source>
        <strain evidence="4">FW57</strain>
    </source>
</reference>
<dbReference type="Gene3D" id="1.25.40.20">
    <property type="entry name" value="Ankyrin repeat-containing domain"/>
    <property type="match status" value="2"/>
</dbReference>
<feature type="repeat" description="ANK" evidence="2">
    <location>
        <begin position="856"/>
        <end position="880"/>
    </location>
</feature>
<dbReference type="Proteomes" id="UP001197093">
    <property type="component" value="Unassembled WGS sequence"/>
</dbReference>
<dbReference type="PANTHER" id="PTHR10039:SF15">
    <property type="entry name" value="NACHT DOMAIN-CONTAINING PROTEIN"/>
    <property type="match status" value="1"/>
</dbReference>